<sequence length="169" mass="18948">MLYSANYEHRNKVLQKILIPLCFFICAAVISLHLPASTALASSVKVNPEQQHPAPTTPGQVQVYDITQQKLVLRVPNSVPIQQQAAAWLKSIQGVAPQINIPKCGSLIRVPLAQPYQISLTALHFTIQDVFLIYCPREKPLLLVFSPEHKPYLFTFSAPVKPFLEMLHQ</sequence>
<keyword evidence="1" id="KW-0732">Signal</keyword>
<name>A0ABS4GZX2_9BACL</name>
<keyword evidence="3" id="KW-1185">Reference proteome</keyword>
<organism evidence="2 3">
    <name type="scientific">Paenibacillus sediminis</name>
    <dbReference type="NCBI Taxonomy" id="664909"/>
    <lineage>
        <taxon>Bacteria</taxon>
        <taxon>Bacillati</taxon>
        <taxon>Bacillota</taxon>
        <taxon>Bacilli</taxon>
        <taxon>Bacillales</taxon>
        <taxon>Paenibacillaceae</taxon>
        <taxon>Paenibacillus</taxon>
    </lineage>
</organism>
<protein>
    <submittedName>
        <fullName evidence="2">Uncharacterized protein</fullName>
    </submittedName>
</protein>
<dbReference type="EMBL" id="JAGGKP010000001">
    <property type="protein sequence ID" value="MBP1935825.1"/>
    <property type="molecule type" value="Genomic_DNA"/>
</dbReference>
<proteinExistence type="predicted"/>
<reference evidence="2 3" key="1">
    <citation type="submission" date="2021-03" db="EMBL/GenBank/DDBJ databases">
        <title>Genomic Encyclopedia of Type Strains, Phase IV (KMG-IV): sequencing the most valuable type-strain genomes for metagenomic binning, comparative biology and taxonomic classification.</title>
        <authorList>
            <person name="Goeker M."/>
        </authorList>
    </citation>
    <scope>NUCLEOTIDE SEQUENCE [LARGE SCALE GENOMIC DNA]</scope>
    <source>
        <strain evidence="2 3">DSM 23491</strain>
    </source>
</reference>
<feature type="chain" id="PRO_5045992573" evidence="1">
    <location>
        <begin position="42"/>
        <end position="169"/>
    </location>
</feature>
<dbReference type="RefSeq" id="WP_209845418.1">
    <property type="nucleotide sequence ID" value="NZ_CBCRVE010000001.1"/>
</dbReference>
<evidence type="ECO:0000256" key="1">
    <source>
        <dbReference type="SAM" id="SignalP"/>
    </source>
</evidence>
<evidence type="ECO:0000313" key="2">
    <source>
        <dbReference type="EMBL" id="MBP1935825.1"/>
    </source>
</evidence>
<feature type="signal peptide" evidence="1">
    <location>
        <begin position="1"/>
        <end position="41"/>
    </location>
</feature>
<accession>A0ABS4GZX2</accession>
<comment type="caution">
    <text evidence="2">The sequence shown here is derived from an EMBL/GenBank/DDBJ whole genome shotgun (WGS) entry which is preliminary data.</text>
</comment>
<evidence type="ECO:0000313" key="3">
    <source>
        <dbReference type="Proteomes" id="UP001519273"/>
    </source>
</evidence>
<dbReference type="Proteomes" id="UP001519273">
    <property type="component" value="Unassembled WGS sequence"/>
</dbReference>
<gene>
    <name evidence="2" type="ORF">J2Z20_000686</name>
</gene>